<accession>A0ABT3SDB1</accession>
<dbReference type="Gene3D" id="3.30.300.30">
    <property type="match status" value="1"/>
</dbReference>
<dbReference type="InterPro" id="IPR000873">
    <property type="entry name" value="AMP-dep_synth/lig_dom"/>
</dbReference>
<reference evidence="3 4" key="1">
    <citation type="submission" date="2022-11" db="EMBL/GenBank/DDBJ databases">
        <title>Mycobacterium sp. nov.</title>
        <authorList>
            <person name="Papic B."/>
            <person name="Spicic S."/>
            <person name="Duvnjak S."/>
        </authorList>
    </citation>
    <scope>NUCLEOTIDE SEQUENCE [LARGE SCALE GENOMIC DNA]</scope>
    <source>
        <strain evidence="3 4">CVI_P4</strain>
    </source>
</reference>
<dbReference type="InterPro" id="IPR045851">
    <property type="entry name" value="AMP-bd_C_sf"/>
</dbReference>
<evidence type="ECO:0000313" key="4">
    <source>
        <dbReference type="Proteomes" id="UP001300745"/>
    </source>
</evidence>
<evidence type="ECO:0000259" key="1">
    <source>
        <dbReference type="Pfam" id="PF00501"/>
    </source>
</evidence>
<dbReference type="Proteomes" id="UP001300745">
    <property type="component" value="Unassembled WGS sequence"/>
</dbReference>
<keyword evidence="3" id="KW-0436">Ligase</keyword>
<protein>
    <submittedName>
        <fullName evidence="3">Fatty acid--CoA ligase family protein</fullName>
    </submittedName>
</protein>
<dbReference type="GO" id="GO:0016874">
    <property type="term" value="F:ligase activity"/>
    <property type="evidence" value="ECO:0007669"/>
    <property type="project" value="UniProtKB-KW"/>
</dbReference>
<dbReference type="CDD" id="cd04433">
    <property type="entry name" value="AFD_class_I"/>
    <property type="match status" value="1"/>
</dbReference>
<dbReference type="SUPFAM" id="SSF56801">
    <property type="entry name" value="Acetyl-CoA synthetase-like"/>
    <property type="match status" value="1"/>
</dbReference>
<dbReference type="RefSeq" id="WP_265997331.1">
    <property type="nucleotide sequence ID" value="NZ_JAPJDN010000009.1"/>
</dbReference>
<name>A0ABT3SDB1_9MYCO</name>
<dbReference type="Pfam" id="PF00501">
    <property type="entry name" value="AMP-binding"/>
    <property type="match status" value="1"/>
</dbReference>
<dbReference type="PROSITE" id="PS00455">
    <property type="entry name" value="AMP_BINDING"/>
    <property type="match status" value="1"/>
</dbReference>
<dbReference type="Pfam" id="PF13193">
    <property type="entry name" value="AMP-binding_C"/>
    <property type="match status" value="1"/>
</dbReference>
<organism evidence="3 4">
    <name type="scientific">Mycobacterium pinniadriaticum</name>
    <dbReference type="NCBI Taxonomy" id="2994102"/>
    <lineage>
        <taxon>Bacteria</taxon>
        <taxon>Bacillati</taxon>
        <taxon>Actinomycetota</taxon>
        <taxon>Actinomycetes</taxon>
        <taxon>Mycobacteriales</taxon>
        <taxon>Mycobacteriaceae</taxon>
        <taxon>Mycobacterium</taxon>
    </lineage>
</organism>
<gene>
    <name evidence="3" type="ORF">ORI27_12375</name>
</gene>
<dbReference type="PANTHER" id="PTHR43201:SF32">
    <property type="entry name" value="2-SUCCINYLBENZOATE--COA LIGASE, CHLOROPLASTIC_PEROXISOMAL"/>
    <property type="match status" value="1"/>
</dbReference>
<sequence length="482" mass="51513">MTSWLGMVTAAYDSDRPKVASEGSTMSGRELLSRAAAAADWLDDLDIPVGGYVPALISNRADSLALLIGAVGSGRVLAPLGPRLTPREIAQCAGPLGVGVIVAEQQASEVAARVARDIGCAAATLPPLPESGRKLWTSQAENDPVILIHTSGTTGMPKPVLYRDRHVLRRALVSSQLMELSERSTYLTASPFHHVGGVGNLLVGLAVGATLVPFPRFRVQAWRALANVAVTHAQLVPTMIEMLLESGELRAGTLQVIQYGAAPIHPDTLRRTVETVPNVRLLNMFGQTEGSPITYLSPEDHRRAVAGETSLLSSVGRAVPGVELRIQDPDVNGLGEVLARAEHFVHVDDEGWLHTGDIGRLAADGYLYLRGRLGDKIVRGGENVYPIEVEQVLAKHPGVADVAVIGVPDRRLGETVKAFVVAADQTDPPSPDSLRAFAREHLAGFKVPSDWEFVTSLPRNHAGKIMRRLLSEGSATRSPSNP</sequence>
<dbReference type="InterPro" id="IPR042099">
    <property type="entry name" value="ANL_N_sf"/>
</dbReference>
<dbReference type="EMBL" id="JAPJDO010000009">
    <property type="protein sequence ID" value="MCX2937501.1"/>
    <property type="molecule type" value="Genomic_DNA"/>
</dbReference>
<dbReference type="InterPro" id="IPR020845">
    <property type="entry name" value="AMP-binding_CS"/>
</dbReference>
<evidence type="ECO:0000313" key="3">
    <source>
        <dbReference type="EMBL" id="MCX2937501.1"/>
    </source>
</evidence>
<feature type="domain" description="AMP-binding enzyme C-terminal" evidence="2">
    <location>
        <begin position="388"/>
        <end position="464"/>
    </location>
</feature>
<feature type="domain" description="AMP-dependent synthetase/ligase" evidence="1">
    <location>
        <begin position="10"/>
        <end position="338"/>
    </location>
</feature>
<dbReference type="PANTHER" id="PTHR43201">
    <property type="entry name" value="ACYL-COA SYNTHETASE"/>
    <property type="match status" value="1"/>
</dbReference>
<evidence type="ECO:0000259" key="2">
    <source>
        <dbReference type="Pfam" id="PF13193"/>
    </source>
</evidence>
<keyword evidence="4" id="KW-1185">Reference proteome</keyword>
<dbReference type="InterPro" id="IPR025110">
    <property type="entry name" value="AMP-bd_C"/>
</dbReference>
<comment type="caution">
    <text evidence="3">The sequence shown here is derived from an EMBL/GenBank/DDBJ whole genome shotgun (WGS) entry which is preliminary data.</text>
</comment>
<dbReference type="Gene3D" id="3.40.50.12780">
    <property type="entry name" value="N-terminal domain of ligase-like"/>
    <property type="match status" value="1"/>
</dbReference>
<proteinExistence type="predicted"/>